<dbReference type="EMBL" id="NIRI02000056">
    <property type="protein sequence ID" value="KAG5445436.1"/>
    <property type="molecule type" value="Genomic_DNA"/>
</dbReference>
<name>A0A8T1M9C9_CLOSI</name>
<gene>
    <name evidence="1" type="ORF">CSKR_203223</name>
</gene>
<reference evidence="1 2" key="2">
    <citation type="journal article" date="2021" name="Genomics">
        <title>High-quality reference genome for Clonorchis sinensis.</title>
        <authorList>
            <person name="Young N.D."/>
            <person name="Stroehlein A.J."/>
            <person name="Kinkar L."/>
            <person name="Wang T."/>
            <person name="Sohn W.M."/>
            <person name="Chang B.C.H."/>
            <person name="Kaur P."/>
            <person name="Weisz D."/>
            <person name="Dudchenko O."/>
            <person name="Aiden E.L."/>
            <person name="Korhonen P.K."/>
            <person name="Gasser R.B."/>
        </authorList>
    </citation>
    <scope>NUCLEOTIDE SEQUENCE [LARGE SCALE GENOMIC DNA]</scope>
    <source>
        <strain evidence="1">Cs-k2</strain>
    </source>
</reference>
<reference evidence="1 2" key="1">
    <citation type="journal article" date="2018" name="Biotechnol. Adv.">
        <title>Improved genomic resources and new bioinformatic workflow for the carcinogenic parasite Clonorchis sinensis: Biotechnological implications.</title>
        <authorList>
            <person name="Wang D."/>
            <person name="Korhonen P.K."/>
            <person name="Gasser R.B."/>
            <person name="Young N.D."/>
        </authorList>
    </citation>
    <scope>NUCLEOTIDE SEQUENCE [LARGE SCALE GENOMIC DNA]</scope>
    <source>
        <strain evidence="1">Cs-k2</strain>
    </source>
</reference>
<evidence type="ECO:0000313" key="1">
    <source>
        <dbReference type="EMBL" id="KAG5445436.1"/>
    </source>
</evidence>
<dbReference type="Proteomes" id="UP000286415">
    <property type="component" value="Unassembled WGS sequence"/>
</dbReference>
<dbReference type="AlphaFoldDB" id="A0A8T1M9C9"/>
<evidence type="ECO:0000313" key="2">
    <source>
        <dbReference type="Proteomes" id="UP000286415"/>
    </source>
</evidence>
<accession>A0A8T1M9C9</accession>
<proteinExistence type="predicted"/>
<keyword evidence="2" id="KW-1185">Reference proteome</keyword>
<sequence>MNQGLPPVDLRFPAPFLISLLGCSHRSIVLFFLPPPHPSPRRSTDRTLNVTRESGSAGDLSVGHHFHKIPFSRSHYKPVIFHLNISLLLQRAVHSVPYSDSHYPSLWLWLVFKSQ</sequence>
<comment type="caution">
    <text evidence="1">The sequence shown here is derived from an EMBL/GenBank/DDBJ whole genome shotgun (WGS) entry which is preliminary data.</text>
</comment>
<protein>
    <submittedName>
        <fullName evidence="1">Uncharacterized protein</fullName>
    </submittedName>
</protein>
<organism evidence="1 2">
    <name type="scientific">Clonorchis sinensis</name>
    <name type="common">Chinese liver fluke</name>
    <dbReference type="NCBI Taxonomy" id="79923"/>
    <lineage>
        <taxon>Eukaryota</taxon>
        <taxon>Metazoa</taxon>
        <taxon>Spiralia</taxon>
        <taxon>Lophotrochozoa</taxon>
        <taxon>Platyhelminthes</taxon>
        <taxon>Trematoda</taxon>
        <taxon>Digenea</taxon>
        <taxon>Opisthorchiida</taxon>
        <taxon>Opisthorchiata</taxon>
        <taxon>Opisthorchiidae</taxon>
        <taxon>Clonorchis</taxon>
    </lineage>
</organism>